<dbReference type="InterPro" id="IPR038232">
    <property type="entry name" value="PknH-like_Extracell_sf"/>
</dbReference>
<feature type="region of interest" description="Disordered" evidence="1">
    <location>
        <begin position="36"/>
        <end position="69"/>
    </location>
</feature>
<dbReference type="InterPro" id="IPR026954">
    <property type="entry name" value="PknH-like_Extracell"/>
</dbReference>
<sequence>MRQHQRWANSGSLRGRTRVALALSSAAVLVVGTACGGESATPTEESTAEASATSTSSTPPPPPTPAPVAAAKLPELLPSLEELKTIMDNPQLIEGPNSTGVAVPDPSQQVYEPENCASSFSGGAPPAYEGTGYRKFHGASQVQSPTPSLMLGESVVTFDSAAAAQRALANYVEQWRRCANKQFVWKMITQGQQAAFTLGEPVDAGGGVTSLRNVNDNSPVTVTRAIAAKNNVLVDVQIMGSNLAEQNVTIANRILEKIPN</sequence>
<feature type="signal peptide" evidence="2">
    <location>
        <begin position="1"/>
        <end position="36"/>
    </location>
</feature>
<keyword evidence="2" id="KW-0732">Signal</keyword>
<dbReference type="PROSITE" id="PS51257">
    <property type="entry name" value="PROKAR_LIPOPROTEIN"/>
    <property type="match status" value="1"/>
</dbReference>
<comment type="caution">
    <text evidence="4">The sequence shown here is derived from an EMBL/GenBank/DDBJ whole genome shotgun (WGS) entry which is preliminary data.</text>
</comment>
<evidence type="ECO:0000313" key="4">
    <source>
        <dbReference type="EMBL" id="ORB63023.1"/>
    </source>
</evidence>
<evidence type="ECO:0000313" key="5">
    <source>
        <dbReference type="Proteomes" id="UP000192411"/>
    </source>
</evidence>
<organism evidence="4 5">
    <name type="scientific">Mycolicibacterium tusciae</name>
    <dbReference type="NCBI Taxonomy" id="75922"/>
    <lineage>
        <taxon>Bacteria</taxon>
        <taxon>Bacillati</taxon>
        <taxon>Actinomycetota</taxon>
        <taxon>Actinomycetes</taxon>
        <taxon>Mycobacteriales</taxon>
        <taxon>Mycobacteriaceae</taxon>
        <taxon>Mycolicibacterium</taxon>
    </lineage>
</organism>
<dbReference type="Gene3D" id="3.40.1000.70">
    <property type="entry name" value="PknH-like extracellular domain"/>
    <property type="match status" value="1"/>
</dbReference>
<feature type="domain" description="PknH-like extracellular" evidence="3">
    <location>
        <begin position="68"/>
        <end position="257"/>
    </location>
</feature>
<dbReference type="Proteomes" id="UP000192411">
    <property type="component" value="Unassembled WGS sequence"/>
</dbReference>
<accession>A0A1X0JJH1</accession>
<gene>
    <name evidence="4" type="ORF">BST47_21650</name>
</gene>
<feature type="chain" id="PRO_5012732898" evidence="2">
    <location>
        <begin position="37"/>
        <end position="260"/>
    </location>
</feature>
<name>A0A1X0JJH1_9MYCO</name>
<proteinExistence type="predicted"/>
<dbReference type="Pfam" id="PF14032">
    <property type="entry name" value="PknH_C"/>
    <property type="match status" value="1"/>
</dbReference>
<evidence type="ECO:0000256" key="1">
    <source>
        <dbReference type="SAM" id="MobiDB-lite"/>
    </source>
</evidence>
<protein>
    <submittedName>
        <fullName evidence="4">Sensor domain-containing protein</fullName>
    </submittedName>
</protein>
<dbReference type="AlphaFoldDB" id="A0A1X0JJH1"/>
<reference evidence="4 5" key="1">
    <citation type="submission" date="2017-02" db="EMBL/GenBank/DDBJ databases">
        <title>The new phylogeny of genus Mycobacterium.</title>
        <authorList>
            <person name="Tortoli E."/>
            <person name="Trovato A."/>
            <person name="Cirillo D.M."/>
        </authorList>
    </citation>
    <scope>NUCLEOTIDE SEQUENCE [LARGE SCALE GENOMIC DNA]</scope>
    <source>
        <strain evidence="4 5">DSM 44338</strain>
    </source>
</reference>
<evidence type="ECO:0000256" key="2">
    <source>
        <dbReference type="SAM" id="SignalP"/>
    </source>
</evidence>
<keyword evidence="5" id="KW-1185">Reference proteome</keyword>
<evidence type="ECO:0000259" key="3">
    <source>
        <dbReference type="Pfam" id="PF14032"/>
    </source>
</evidence>
<dbReference type="OrthoDB" id="4374883at2"/>
<dbReference type="EMBL" id="MVIM01000013">
    <property type="protein sequence ID" value="ORB63023.1"/>
    <property type="molecule type" value="Genomic_DNA"/>
</dbReference>
<dbReference type="RefSeq" id="WP_083127792.1">
    <property type="nucleotide sequence ID" value="NZ_MVIM01000013.1"/>
</dbReference>
<feature type="compositionally biased region" description="Low complexity" evidence="1">
    <location>
        <begin position="38"/>
        <end position="57"/>
    </location>
</feature>